<dbReference type="PANTHER" id="PTHR42781">
    <property type="entry name" value="SPERMIDINE/PUTRESCINE IMPORT ATP-BINDING PROTEIN POTA"/>
    <property type="match status" value="1"/>
</dbReference>
<organism evidence="6 7">
    <name type="scientific">Siculibacillus lacustris</name>
    <dbReference type="NCBI Taxonomy" id="1549641"/>
    <lineage>
        <taxon>Bacteria</taxon>
        <taxon>Pseudomonadati</taxon>
        <taxon>Pseudomonadota</taxon>
        <taxon>Alphaproteobacteria</taxon>
        <taxon>Hyphomicrobiales</taxon>
        <taxon>Ancalomicrobiaceae</taxon>
        <taxon>Siculibacillus</taxon>
    </lineage>
</organism>
<dbReference type="GO" id="GO:0022857">
    <property type="term" value="F:transmembrane transporter activity"/>
    <property type="evidence" value="ECO:0007669"/>
    <property type="project" value="InterPro"/>
</dbReference>
<dbReference type="SMART" id="SM00382">
    <property type="entry name" value="AAA"/>
    <property type="match status" value="1"/>
</dbReference>
<evidence type="ECO:0000256" key="4">
    <source>
        <dbReference type="ARBA" id="ARBA00022840"/>
    </source>
</evidence>
<dbReference type="FunFam" id="3.40.50.300:FF:000425">
    <property type="entry name" value="Probable ABC transporter, ATP-binding subunit"/>
    <property type="match status" value="1"/>
</dbReference>
<sequence>MTHIRIEGATKRFGDTLALDDVSLDLAGGSFTALLGASGCGKTTLLRLIAGFERPTAGRILFDGTLVCDAHQEVPPEDRKVGVVFQSYALWPHLTVARNIAYPLETRGLAKAEIAARVGAALERVGLGGLGQRAPEDLSGGQRQRVALARCLVAEASVIVFDEPLANLDIHLRASMVESFRDLHARTGTTIVYVTHDQAEALAMADRIAVMDAGRVVQFAPPRRLYAAPRNATVAQFIGRGALVEATAVGLDEHRARVTCAGATFEARRAGGADGPVQVLLRPEALRLADDGLPVLVRRATYRGPVTEIEATLIGAPGRLIFDCTEAPPLGSSVRLAVADAWVIPEA</sequence>
<gene>
    <name evidence="6" type="ORF">EYW49_01445</name>
</gene>
<evidence type="ECO:0000259" key="5">
    <source>
        <dbReference type="PROSITE" id="PS50893"/>
    </source>
</evidence>
<dbReference type="InterPro" id="IPR050093">
    <property type="entry name" value="ABC_SmlMolc_Importer"/>
</dbReference>
<dbReference type="AlphaFoldDB" id="A0A4Q9VZI9"/>
<comment type="caution">
    <text evidence="6">The sequence shown here is derived from an EMBL/GenBank/DDBJ whole genome shotgun (WGS) entry which is preliminary data.</text>
</comment>
<dbReference type="Gene3D" id="3.40.50.300">
    <property type="entry name" value="P-loop containing nucleotide triphosphate hydrolases"/>
    <property type="match status" value="1"/>
</dbReference>
<comment type="similarity">
    <text evidence="1">Belongs to the ABC transporter superfamily.</text>
</comment>
<keyword evidence="4 6" id="KW-0067">ATP-binding</keyword>
<dbReference type="EMBL" id="SJFN01000002">
    <property type="protein sequence ID" value="TBW40844.1"/>
    <property type="molecule type" value="Genomic_DNA"/>
</dbReference>
<dbReference type="GO" id="GO:0043190">
    <property type="term" value="C:ATP-binding cassette (ABC) transporter complex"/>
    <property type="evidence" value="ECO:0007669"/>
    <property type="project" value="InterPro"/>
</dbReference>
<dbReference type="PROSITE" id="PS50893">
    <property type="entry name" value="ABC_TRANSPORTER_2"/>
    <property type="match status" value="1"/>
</dbReference>
<dbReference type="InterPro" id="IPR008995">
    <property type="entry name" value="Mo/tungstate-bd_C_term_dom"/>
</dbReference>
<dbReference type="GO" id="GO:0016887">
    <property type="term" value="F:ATP hydrolysis activity"/>
    <property type="evidence" value="ECO:0007669"/>
    <property type="project" value="InterPro"/>
</dbReference>
<accession>A0A4Q9VZI9</accession>
<keyword evidence="3" id="KW-0547">Nucleotide-binding</keyword>
<evidence type="ECO:0000313" key="7">
    <source>
        <dbReference type="Proteomes" id="UP000292781"/>
    </source>
</evidence>
<keyword evidence="7" id="KW-1185">Reference proteome</keyword>
<dbReference type="InterPro" id="IPR003439">
    <property type="entry name" value="ABC_transporter-like_ATP-bd"/>
</dbReference>
<evidence type="ECO:0000313" key="6">
    <source>
        <dbReference type="EMBL" id="TBW40844.1"/>
    </source>
</evidence>
<keyword evidence="2" id="KW-0813">Transport</keyword>
<dbReference type="Pfam" id="PF00005">
    <property type="entry name" value="ABC_tran"/>
    <property type="match status" value="1"/>
</dbReference>
<dbReference type="SUPFAM" id="SSF52540">
    <property type="entry name" value="P-loop containing nucleoside triphosphate hydrolases"/>
    <property type="match status" value="1"/>
</dbReference>
<evidence type="ECO:0000256" key="3">
    <source>
        <dbReference type="ARBA" id="ARBA00022741"/>
    </source>
</evidence>
<dbReference type="SUPFAM" id="SSF50331">
    <property type="entry name" value="MOP-like"/>
    <property type="match status" value="1"/>
</dbReference>
<dbReference type="PROSITE" id="PS00211">
    <property type="entry name" value="ABC_TRANSPORTER_1"/>
    <property type="match status" value="1"/>
</dbReference>
<dbReference type="InterPro" id="IPR027417">
    <property type="entry name" value="P-loop_NTPase"/>
</dbReference>
<dbReference type="GO" id="GO:0005524">
    <property type="term" value="F:ATP binding"/>
    <property type="evidence" value="ECO:0007669"/>
    <property type="project" value="UniProtKB-KW"/>
</dbReference>
<reference evidence="6 7" key="1">
    <citation type="submission" date="2019-02" db="EMBL/GenBank/DDBJ databases">
        <title>Siculibacillus lacustris gen. nov., sp. nov., a new rosette-forming bacterium isolated from a freshwater crater lake (Lake St. Ana, Romania).</title>
        <authorList>
            <person name="Felfoldi T."/>
            <person name="Marton Z."/>
            <person name="Szabo A."/>
            <person name="Mentes A."/>
            <person name="Boka K."/>
            <person name="Marialigeti K."/>
            <person name="Mathe I."/>
            <person name="Koncz M."/>
            <person name="Schumann P."/>
            <person name="Toth E."/>
        </authorList>
    </citation>
    <scope>NUCLEOTIDE SEQUENCE [LARGE SCALE GENOMIC DNA]</scope>
    <source>
        <strain evidence="6 7">SA-279</strain>
    </source>
</reference>
<dbReference type="GO" id="GO:0015697">
    <property type="term" value="P:quaternary ammonium group transport"/>
    <property type="evidence" value="ECO:0007669"/>
    <property type="project" value="UniProtKB-ARBA"/>
</dbReference>
<dbReference type="InterPro" id="IPR017871">
    <property type="entry name" value="ABC_transporter-like_CS"/>
</dbReference>
<dbReference type="InterPro" id="IPR003593">
    <property type="entry name" value="AAA+_ATPase"/>
</dbReference>
<feature type="domain" description="ABC transporter" evidence="5">
    <location>
        <begin position="4"/>
        <end position="238"/>
    </location>
</feature>
<proteinExistence type="inferred from homology"/>
<dbReference type="Pfam" id="PF08402">
    <property type="entry name" value="TOBE_2"/>
    <property type="match status" value="1"/>
</dbReference>
<dbReference type="InterPro" id="IPR013611">
    <property type="entry name" value="Transp-assoc_OB_typ2"/>
</dbReference>
<evidence type="ECO:0000256" key="2">
    <source>
        <dbReference type="ARBA" id="ARBA00022448"/>
    </source>
</evidence>
<dbReference type="Proteomes" id="UP000292781">
    <property type="component" value="Unassembled WGS sequence"/>
</dbReference>
<dbReference type="PANTHER" id="PTHR42781:SF4">
    <property type="entry name" value="SPERMIDINE_PUTRESCINE IMPORT ATP-BINDING PROTEIN POTA"/>
    <property type="match status" value="1"/>
</dbReference>
<evidence type="ECO:0000256" key="1">
    <source>
        <dbReference type="ARBA" id="ARBA00005417"/>
    </source>
</evidence>
<dbReference type="RefSeq" id="WP_131305217.1">
    <property type="nucleotide sequence ID" value="NZ_SJFN01000002.1"/>
</dbReference>
<name>A0A4Q9VZI9_9HYPH</name>
<protein>
    <submittedName>
        <fullName evidence="6">ABC transporter ATP-binding protein</fullName>
    </submittedName>
</protein>
<dbReference type="OrthoDB" id="9802264at2"/>